<gene>
    <name evidence="1" type="ORF">J2TS6_42710</name>
</gene>
<protein>
    <recommendedName>
        <fullName evidence="3">Phage baseplate assembly protein V</fullName>
    </recommendedName>
</protein>
<accession>A0A920CB94</accession>
<dbReference type="AlphaFoldDB" id="A0A920CB94"/>
<dbReference type="InterPro" id="IPR037026">
    <property type="entry name" value="Vgr_OB-fold_dom_sf"/>
</dbReference>
<dbReference type="Gene3D" id="2.40.50.230">
    <property type="entry name" value="Gp5 N-terminal domain"/>
    <property type="match status" value="1"/>
</dbReference>
<keyword evidence="2" id="KW-1185">Reference proteome</keyword>
<proteinExistence type="predicted"/>
<evidence type="ECO:0000313" key="1">
    <source>
        <dbReference type="EMBL" id="GIO33130.1"/>
    </source>
</evidence>
<evidence type="ECO:0000313" key="2">
    <source>
        <dbReference type="Proteomes" id="UP000679779"/>
    </source>
</evidence>
<evidence type="ECO:0008006" key="3">
    <source>
        <dbReference type="Google" id="ProtNLM"/>
    </source>
</evidence>
<name>A0A920CB94_9BACL</name>
<reference evidence="1" key="1">
    <citation type="submission" date="2021-03" db="EMBL/GenBank/DDBJ databases">
        <title>Antimicrobial resistance genes in bacteria isolated from Japanese honey, and their potential for conferring macrolide and lincosamide resistance in the American foulbrood pathogen Paenibacillus larvae.</title>
        <authorList>
            <person name="Okamoto M."/>
            <person name="Kumagai M."/>
            <person name="Kanamori H."/>
            <person name="Takamatsu D."/>
        </authorList>
    </citation>
    <scope>NUCLEOTIDE SEQUENCE</scope>
    <source>
        <strain evidence="1">J2TS6</strain>
    </source>
</reference>
<organism evidence="1 2">
    <name type="scientific">Paenibacillus albilobatus</name>
    <dbReference type="NCBI Taxonomy" id="2716884"/>
    <lineage>
        <taxon>Bacteria</taxon>
        <taxon>Bacillati</taxon>
        <taxon>Bacillota</taxon>
        <taxon>Bacilli</taxon>
        <taxon>Bacillales</taxon>
        <taxon>Paenibacillaceae</taxon>
        <taxon>Paenibacillus</taxon>
    </lineage>
</organism>
<dbReference type="Proteomes" id="UP000679779">
    <property type="component" value="Unassembled WGS sequence"/>
</dbReference>
<comment type="caution">
    <text evidence="1">The sequence shown here is derived from an EMBL/GenBank/DDBJ whole genome shotgun (WGS) entry which is preliminary data.</text>
</comment>
<dbReference type="EMBL" id="BORQ01000005">
    <property type="protein sequence ID" value="GIO33130.1"/>
    <property type="molecule type" value="Genomic_DNA"/>
</dbReference>
<sequence length="149" mass="15715">MVSMSEVENVIRRMIRIGDCSSADPEMGTIRATFSDLDDMVSGDLPVLTPGGWGKGNALPEPGESVLCIFLSNGIEDGVCLGAIDDEDVPPGTPDQRGIYFEDGSEVYYDRTNQQIVVKTAGGVSIEGDVTIKGDLTVSGGITRGGEEI</sequence>